<name>A0A1H0BUH4_9ACTO</name>
<evidence type="ECO:0000313" key="2">
    <source>
        <dbReference type="EMBL" id="SDN49262.1"/>
    </source>
</evidence>
<reference evidence="3" key="1">
    <citation type="submission" date="2016-10" db="EMBL/GenBank/DDBJ databases">
        <authorList>
            <person name="Varghese N."/>
            <person name="Submissions S."/>
        </authorList>
    </citation>
    <scope>NUCLEOTIDE SEQUENCE [LARGE SCALE GENOMIC DNA]</scope>
    <source>
        <strain evidence="3">DSM 27982</strain>
    </source>
</reference>
<dbReference type="GO" id="GO:0016758">
    <property type="term" value="F:hexosyltransferase activity"/>
    <property type="evidence" value="ECO:0007669"/>
    <property type="project" value="InterPro"/>
</dbReference>
<dbReference type="SUPFAM" id="SSF53756">
    <property type="entry name" value="UDP-Glycosyltransferase/glycogen phosphorylase"/>
    <property type="match status" value="1"/>
</dbReference>
<organism evidence="2 3">
    <name type="scientific">Actinomyces ruminicola</name>
    <dbReference type="NCBI Taxonomy" id="332524"/>
    <lineage>
        <taxon>Bacteria</taxon>
        <taxon>Bacillati</taxon>
        <taxon>Actinomycetota</taxon>
        <taxon>Actinomycetes</taxon>
        <taxon>Actinomycetales</taxon>
        <taxon>Actinomycetaceae</taxon>
        <taxon>Actinomyces</taxon>
    </lineage>
</organism>
<evidence type="ECO:0000313" key="3">
    <source>
        <dbReference type="Proteomes" id="UP000198541"/>
    </source>
</evidence>
<dbReference type="Pfam" id="PF04101">
    <property type="entry name" value="Glyco_tran_28_C"/>
    <property type="match status" value="1"/>
</dbReference>
<dbReference type="Proteomes" id="UP000198541">
    <property type="component" value="Unassembled WGS sequence"/>
</dbReference>
<protein>
    <submittedName>
        <fullName evidence="2">Predicted glycosyl transferase</fullName>
    </submittedName>
</protein>
<sequence length="438" mass="46465">MTDRQPPAQTLAPPPAIAASVPMPSPAALAPTPTRALTLRPPSPSIRVVLYSHDAQGLGHLRRNLALAHRIASDLPALTGASVTGLLVAGVSPSPGFSLPAGFDWLVLPGFTKSSGGYRPRGLRGTPDSLATLRSGLVASALQRFAPHLVIVDRHIYGVRKELRAPLKHLRATCPHTRIVLGLREVLDAPEVAAAEWRNLDAPANLRELIDEVWIYGDPAVHDPVATGEVPMSLRDRAVFTGYLAKGRSLLDHGRRAPEDPFVLTTVGGGSDGLELLRSAARMAPPPGHRHVLVTGPQLDEAGFDAVQTAAGPATEVHRALPGLSRWIERAAAVVAMGGYNTACEILATSTPALMVPREQPRLEQLIRARALQAADAVDVMRTADLSPEGLTAWATGAVTRRVSRTGLNTDGLPAAVRRAAALLRPQLATHHLQERAS</sequence>
<dbReference type="InterPro" id="IPR007235">
    <property type="entry name" value="Glyco_trans_28_C"/>
</dbReference>
<proteinExistence type="predicted"/>
<keyword evidence="3" id="KW-1185">Reference proteome</keyword>
<dbReference type="EMBL" id="FNIM01000005">
    <property type="protein sequence ID" value="SDN49262.1"/>
    <property type="molecule type" value="Genomic_DNA"/>
</dbReference>
<dbReference type="STRING" id="332524.SAMN04487766_10771"/>
<dbReference type="RefSeq" id="WP_245690496.1">
    <property type="nucleotide sequence ID" value="NZ_FNIM01000005.1"/>
</dbReference>
<accession>A0A1H0BUH4</accession>
<dbReference type="AlphaFoldDB" id="A0A1H0BUH4"/>
<gene>
    <name evidence="2" type="ORF">SAMN05216355_10514</name>
</gene>
<keyword evidence="2" id="KW-0808">Transferase</keyword>
<dbReference type="PANTHER" id="PTHR21015">
    <property type="entry name" value="UDP-N-ACETYLGLUCOSAMINE--N-ACETYLMURAMYL-(PENTAPEPTIDE) PYROPHOSPHORYL-UNDECAPRENOL N-ACETYLGLUCOSAMINE TRANSFERASE 1"/>
    <property type="match status" value="1"/>
</dbReference>
<feature type="domain" description="Glycosyl transferase family 28 C-terminal" evidence="1">
    <location>
        <begin position="267"/>
        <end position="392"/>
    </location>
</feature>
<dbReference type="Gene3D" id="3.40.50.2000">
    <property type="entry name" value="Glycogen Phosphorylase B"/>
    <property type="match status" value="1"/>
</dbReference>
<evidence type="ECO:0000259" key="1">
    <source>
        <dbReference type="Pfam" id="PF04101"/>
    </source>
</evidence>
<dbReference type="PANTHER" id="PTHR21015:SF28">
    <property type="entry name" value="SLL1722 PROTEIN"/>
    <property type="match status" value="1"/>
</dbReference>